<dbReference type="AlphaFoldDB" id="A0AAV8U8U0"/>
<sequence length="897" mass="99970">MCILCVIQKWSRRVATMLPWLVIPLIGLWALSQLLPPAFRFEITSPRLACVFVLLITLFWYEILMPQLSAWRVRRNARLREKKRFEAIELQKLRKTATRKCRNCLTPYRDQNPGGGRFMCSYCGHISKRPVLDLPVPPGLGMSNSGIIKDLVGKSGKILNGKVWSDNGWMCNQDWSENGNWVGGSVAGKSTYWRKGGNGVFGGDENCLAEKSYSSGVIFACKLLTSFFLSIRWLWRKIFGVSSSMEDASSDGEHQGMLSKRGENGASYPESRGEKARRKAGERRQARLERELLEEEERKQREEVARLVEERRRLRDEKLEAEKDRSKLLHPAKEKNGKKEAEKKRQERKKEKDKGSSKSNSDAEELEKKVGKESERKGDFEKKNDSDRREHQKSATDSVRGQNFETLHGIKNTSTSNFSRGAAGTRYLDRMKGTFLSPSRAFGASGFFGKAANTSASATKENKFFSSVDHIHTSVHKRDIGGSERLSGTSNMNGDDKNVNRTVLPEPQQRMAPKKSWQQLFTRSSSATSTNANVISRPNSKLQPEDQSPQLTANSSAIQSFDNPINFGLPSPFTIRTYPNVSSSSSLGFSPPIEPIFPRVVEGPQESIPEEPEHFEDPCYVPDPITLLGPVSESLDNFQLDLGTGFASDVGLERPQTLKNLSASSEVTKPSPIESPLSRLRVADEKHNGSNWFSPTPTAQDFHTSAGKDLQVNETGTWQMWNSSPLGQDGLLMVGGPGSWLMHPDRNRLIKEDVLQPSAQRTKLSLFSKDDQILSGTHSPQKNFLGNVQNGGTFNPSISRDPEPWMQNAFFPPLSGNINHISLKSQEDGAQNDKIYGSPSGHAINHSFELSRTSSCSKKECSMPDSSGEGVGKSSTTRPNIGGLFPNRDVQSLWSFD</sequence>
<comment type="caution">
    <text evidence="3">The sequence shown here is derived from an EMBL/GenBank/DDBJ whole genome shotgun (WGS) entry which is preliminary data.</text>
</comment>
<evidence type="ECO:0000313" key="4">
    <source>
        <dbReference type="Proteomes" id="UP001159364"/>
    </source>
</evidence>
<feature type="compositionally biased region" description="Low complexity" evidence="1">
    <location>
        <begin position="524"/>
        <end position="533"/>
    </location>
</feature>
<feature type="transmembrane region" description="Helical" evidence="2">
    <location>
        <begin position="216"/>
        <end position="235"/>
    </location>
</feature>
<evidence type="ECO:0000313" key="3">
    <source>
        <dbReference type="EMBL" id="KAJ8898890.1"/>
    </source>
</evidence>
<feature type="region of interest" description="Disordered" evidence="1">
    <location>
        <begin position="246"/>
        <end position="283"/>
    </location>
</feature>
<keyword evidence="4" id="KW-1185">Reference proteome</keyword>
<accession>A0AAV8U8U0</accession>
<feature type="region of interest" description="Disordered" evidence="1">
    <location>
        <begin position="476"/>
        <end position="553"/>
    </location>
</feature>
<dbReference type="Proteomes" id="UP001159364">
    <property type="component" value="Linkage Group LG08"/>
</dbReference>
<feature type="compositionally biased region" description="Polar residues" evidence="1">
    <location>
        <begin position="778"/>
        <end position="798"/>
    </location>
</feature>
<keyword evidence="2" id="KW-0472">Membrane</keyword>
<organism evidence="3 4">
    <name type="scientific">Erythroxylum novogranatense</name>
    <dbReference type="NCBI Taxonomy" id="1862640"/>
    <lineage>
        <taxon>Eukaryota</taxon>
        <taxon>Viridiplantae</taxon>
        <taxon>Streptophyta</taxon>
        <taxon>Embryophyta</taxon>
        <taxon>Tracheophyta</taxon>
        <taxon>Spermatophyta</taxon>
        <taxon>Magnoliopsida</taxon>
        <taxon>eudicotyledons</taxon>
        <taxon>Gunneridae</taxon>
        <taxon>Pentapetalae</taxon>
        <taxon>rosids</taxon>
        <taxon>fabids</taxon>
        <taxon>Malpighiales</taxon>
        <taxon>Erythroxylaceae</taxon>
        <taxon>Erythroxylum</taxon>
    </lineage>
</organism>
<name>A0AAV8U8U0_9ROSI</name>
<feature type="region of interest" description="Disordered" evidence="1">
    <location>
        <begin position="778"/>
        <end position="802"/>
    </location>
</feature>
<evidence type="ECO:0000256" key="2">
    <source>
        <dbReference type="SAM" id="Phobius"/>
    </source>
</evidence>
<proteinExistence type="predicted"/>
<evidence type="ECO:0000256" key="1">
    <source>
        <dbReference type="SAM" id="MobiDB-lite"/>
    </source>
</evidence>
<gene>
    <name evidence="3" type="ORF">K2173_008199</name>
</gene>
<reference evidence="3 4" key="1">
    <citation type="submission" date="2021-09" db="EMBL/GenBank/DDBJ databases">
        <title>Genomic insights and catalytic innovation underlie evolution of tropane alkaloids biosynthesis.</title>
        <authorList>
            <person name="Wang Y.-J."/>
            <person name="Tian T."/>
            <person name="Huang J.-P."/>
            <person name="Huang S.-X."/>
        </authorList>
    </citation>
    <scope>NUCLEOTIDE SEQUENCE [LARGE SCALE GENOMIC DNA]</scope>
    <source>
        <strain evidence="3">KIB-2018</strain>
        <tissue evidence="3">Leaf</tissue>
    </source>
</reference>
<keyword evidence="2" id="KW-1133">Transmembrane helix</keyword>
<feature type="transmembrane region" description="Helical" evidence="2">
    <location>
        <begin position="18"/>
        <end position="39"/>
    </location>
</feature>
<feature type="compositionally biased region" description="Polar residues" evidence="1">
    <location>
        <begin position="534"/>
        <end position="553"/>
    </location>
</feature>
<feature type="compositionally biased region" description="Basic and acidic residues" evidence="1">
    <location>
        <begin position="322"/>
        <end position="356"/>
    </location>
</feature>
<feature type="region of interest" description="Disordered" evidence="1">
    <location>
        <begin position="856"/>
        <end position="884"/>
    </location>
</feature>
<dbReference type="EMBL" id="JAIWQS010000008">
    <property type="protein sequence ID" value="KAJ8898890.1"/>
    <property type="molecule type" value="Genomic_DNA"/>
</dbReference>
<feature type="compositionally biased region" description="Basic and acidic residues" evidence="1">
    <location>
        <begin position="366"/>
        <end position="394"/>
    </location>
</feature>
<protein>
    <submittedName>
        <fullName evidence="3">Uncharacterized protein</fullName>
    </submittedName>
</protein>
<feature type="region of interest" description="Disordered" evidence="1">
    <location>
        <begin position="322"/>
        <end position="422"/>
    </location>
</feature>
<feature type="transmembrane region" description="Helical" evidence="2">
    <location>
        <begin position="45"/>
        <end position="64"/>
    </location>
</feature>
<keyword evidence="2" id="KW-0812">Transmembrane</keyword>
<feature type="compositionally biased region" description="Polar residues" evidence="1">
    <location>
        <begin position="395"/>
        <end position="419"/>
    </location>
</feature>